<dbReference type="PROSITE" id="PS51273">
    <property type="entry name" value="GATASE_TYPE_1"/>
    <property type="match status" value="1"/>
</dbReference>
<keyword evidence="4" id="KW-0658">Purine biosynthesis</keyword>
<dbReference type="InterPro" id="IPR036921">
    <property type="entry name" value="PurM-like_N_sf"/>
</dbReference>
<dbReference type="SUPFAM" id="SSF52317">
    <property type="entry name" value="Class I glutamine amidotransferase-like"/>
    <property type="match status" value="1"/>
</dbReference>
<dbReference type="Pfam" id="PF13507">
    <property type="entry name" value="GATase_5"/>
    <property type="match status" value="1"/>
</dbReference>
<dbReference type="NCBIfam" id="TIGR01857">
    <property type="entry name" value="FGAM-synthase"/>
    <property type="match status" value="1"/>
</dbReference>
<dbReference type="Gene3D" id="3.40.50.880">
    <property type="match status" value="1"/>
</dbReference>
<dbReference type="InterPro" id="IPR010141">
    <property type="entry name" value="FGAM_synthase"/>
</dbReference>
<dbReference type="Gene3D" id="3.30.1330.10">
    <property type="entry name" value="PurM-like, N-terminal domain"/>
    <property type="match status" value="2"/>
</dbReference>
<keyword evidence="6" id="KW-0460">Magnesium</keyword>
<name>A0A212LWY3_9FIRM</name>
<protein>
    <submittedName>
        <fullName evidence="9">Phosphoribosylformylglycinamidine synthase</fullName>
        <ecNumber evidence="9">6.3.5.3</ecNumber>
    </submittedName>
</protein>
<dbReference type="SUPFAM" id="SSF55326">
    <property type="entry name" value="PurM N-terminal domain-like"/>
    <property type="match status" value="2"/>
</dbReference>
<evidence type="ECO:0000313" key="9">
    <source>
        <dbReference type="EMBL" id="SCM82011.1"/>
    </source>
</evidence>
<dbReference type="Pfam" id="PF02769">
    <property type="entry name" value="AIRS_C"/>
    <property type="match status" value="1"/>
</dbReference>
<evidence type="ECO:0000256" key="1">
    <source>
        <dbReference type="ARBA" id="ARBA00022598"/>
    </source>
</evidence>
<dbReference type="Pfam" id="PF18072">
    <property type="entry name" value="FGAR-AT_linker"/>
    <property type="match status" value="1"/>
</dbReference>
<keyword evidence="2" id="KW-0479">Metal-binding</keyword>
<evidence type="ECO:0000259" key="7">
    <source>
        <dbReference type="Pfam" id="PF02769"/>
    </source>
</evidence>
<dbReference type="InterPro" id="IPR029062">
    <property type="entry name" value="Class_I_gatase-like"/>
</dbReference>
<evidence type="ECO:0000256" key="3">
    <source>
        <dbReference type="ARBA" id="ARBA00022741"/>
    </source>
</evidence>
<dbReference type="PANTHER" id="PTHR10099">
    <property type="entry name" value="PHOSPHORIBOSYLFORMYLGLYCINAMIDINE SYNTHASE"/>
    <property type="match status" value="1"/>
</dbReference>
<evidence type="ECO:0000256" key="2">
    <source>
        <dbReference type="ARBA" id="ARBA00022723"/>
    </source>
</evidence>
<keyword evidence="3" id="KW-0547">Nucleotide-binding</keyword>
<dbReference type="EMBL" id="FMJE01000004">
    <property type="protein sequence ID" value="SCM82011.1"/>
    <property type="molecule type" value="Genomic_DNA"/>
</dbReference>
<gene>
    <name evidence="9" type="primary">purL</name>
    <name evidence="9" type="ORF">KL86SPO_40496</name>
</gene>
<dbReference type="InterPro" id="IPR041609">
    <property type="entry name" value="PurL_linker"/>
</dbReference>
<dbReference type="InterPro" id="IPR036676">
    <property type="entry name" value="PurM-like_C_sf"/>
</dbReference>
<reference evidence="9" key="1">
    <citation type="submission" date="2016-08" db="EMBL/GenBank/DDBJ databases">
        <authorList>
            <person name="Seilhamer J.J."/>
        </authorList>
    </citation>
    <scope>NUCLEOTIDE SEQUENCE</scope>
    <source>
        <strain evidence="9">86</strain>
    </source>
</reference>
<organism evidence="9">
    <name type="scientific">uncultured Sporomusa sp</name>
    <dbReference type="NCBI Taxonomy" id="307249"/>
    <lineage>
        <taxon>Bacteria</taxon>
        <taxon>Bacillati</taxon>
        <taxon>Bacillota</taxon>
        <taxon>Negativicutes</taxon>
        <taxon>Selenomonadales</taxon>
        <taxon>Sporomusaceae</taxon>
        <taxon>Sporomusa</taxon>
        <taxon>environmental samples</taxon>
    </lineage>
</organism>
<keyword evidence="5" id="KW-0067">ATP-binding</keyword>
<proteinExistence type="predicted"/>
<dbReference type="GO" id="GO:0004642">
    <property type="term" value="F:phosphoribosylformylglycinamidine synthase activity"/>
    <property type="evidence" value="ECO:0007669"/>
    <property type="project" value="UniProtKB-EC"/>
</dbReference>
<feature type="domain" description="PurM-like C-terminal" evidence="7">
    <location>
        <begin position="444"/>
        <end position="595"/>
    </location>
</feature>
<dbReference type="CDD" id="cd02204">
    <property type="entry name" value="PurL_repeat2"/>
    <property type="match status" value="1"/>
</dbReference>
<dbReference type="Gene3D" id="3.90.650.10">
    <property type="entry name" value="PurM-like C-terminal domain"/>
    <property type="match status" value="2"/>
</dbReference>
<dbReference type="FunFam" id="3.30.1330.10:FF:000013">
    <property type="entry name" value="Phosphoribosylformylglycinamidine synthase"/>
    <property type="match status" value="1"/>
</dbReference>
<dbReference type="GO" id="GO:0006164">
    <property type="term" value="P:purine nucleotide biosynthetic process"/>
    <property type="evidence" value="ECO:0007669"/>
    <property type="project" value="UniProtKB-KW"/>
</dbReference>
<evidence type="ECO:0000256" key="6">
    <source>
        <dbReference type="ARBA" id="ARBA00022842"/>
    </source>
</evidence>
<dbReference type="CDD" id="cd01740">
    <property type="entry name" value="GATase1_FGAR_AT"/>
    <property type="match status" value="1"/>
</dbReference>
<dbReference type="GO" id="GO:0005524">
    <property type="term" value="F:ATP binding"/>
    <property type="evidence" value="ECO:0007669"/>
    <property type="project" value="UniProtKB-KW"/>
</dbReference>
<keyword evidence="1 9" id="KW-0436">Ligase</keyword>
<dbReference type="CDD" id="cd02203">
    <property type="entry name" value="PurL_repeat1"/>
    <property type="match status" value="1"/>
</dbReference>
<dbReference type="InterPro" id="IPR010918">
    <property type="entry name" value="PurM-like_C_dom"/>
</dbReference>
<accession>A0A212LWY3</accession>
<evidence type="ECO:0000256" key="4">
    <source>
        <dbReference type="ARBA" id="ARBA00022755"/>
    </source>
</evidence>
<dbReference type="AlphaFoldDB" id="A0A212LWY3"/>
<evidence type="ECO:0000259" key="8">
    <source>
        <dbReference type="Pfam" id="PF18072"/>
    </source>
</evidence>
<dbReference type="SMART" id="SM01211">
    <property type="entry name" value="GATase_5"/>
    <property type="match status" value="1"/>
</dbReference>
<dbReference type="GO" id="GO:0046872">
    <property type="term" value="F:metal ion binding"/>
    <property type="evidence" value="ECO:0007669"/>
    <property type="project" value="UniProtKB-KW"/>
</dbReference>
<dbReference type="PANTHER" id="PTHR10099:SF1">
    <property type="entry name" value="PHOSPHORIBOSYLFORMYLGLYCINAMIDINE SYNTHASE"/>
    <property type="match status" value="1"/>
</dbReference>
<dbReference type="GO" id="GO:0005737">
    <property type="term" value="C:cytoplasm"/>
    <property type="evidence" value="ECO:0007669"/>
    <property type="project" value="TreeGrafter"/>
</dbReference>
<evidence type="ECO:0000256" key="5">
    <source>
        <dbReference type="ARBA" id="ARBA00022840"/>
    </source>
</evidence>
<feature type="domain" description="Phosphoribosylformylglycinamidine synthase linker" evidence="8">
    <location>
        <begin position="185"/>
        <end position="229"/>
    </location>
</feature>
<dbReference type="SUPFAM" id="SSF56042">
    <property type="entry name" value="PurM C-terminal domain-like"/>
    <property type="match status" value="2"/>
</dbReference>
<dbReference type="EC" id="6.3.5.3" evidence="9"/>
<sequence>MSTVRRIFVEKKPGFAVEAEGVYSDLKHHLGITGLTGVRILHRYDISGISDSEFESSLYTIFSEPPVDFLYREEMPVPAGVRVLAMEYLPGQYDQRADWAAQSVQILTQKERPDIRTAKVLVLEGELSDAELAKIKDYCINPIEAREALLEKPATLTLPTETPPDVAVLNGFIGLSQAELVRFLAERGLAMSLEDLAFCQAYFRDTEKREPTITEIKVIDTYWSDHCRHTTFHTRIEAVEIEDGRFSRPVAAAWQGYRQARQYIYGDKAAGRDINLMDIATTAMKELKKQGQLADLDESEEINACSIVVQADVDGRTEDWLVMFKNETHNHPTEIEPFGGAATCLGGCIRDPLSGRSYVYQAMRVTGSGDPRVPLASTLPGKLPQRRITTGAAAGYSSYGNQIGLATGQVAEIYDPGYIAKRLEIGAVMAAAPKENVIRTVPAAGDVVILVGGRTGRDGCGGATGSSKAHTEESLENCGAEVQKGNPPTERKIQRLFRQPAVSAMIKRCNDFGAGGVSVAIGELTDGVIITLDAVPKKYEGLDGTELAISESQERMAVVVAAADAQRFIDYADRENLEATLVAKVSDDQRLTMLWRGKPIVSLSREFLNTNGVKQHTAVRVTAPAPESYFAGQPAIGAAAAGKAAWLSMLQNINVASQKGLVERFDSSIGAGTVLMPFGGKYQDTPSEGMVAKLPVLSGDTTTGTIMTYGFNPGLSTWSPFHGAVYAIVEAAAKVVAVGGNFRNIRLTLQEYFEKLGKDQVKWGKPFSALLGAFYAQQQLGIPAIGGKDSMSGSFNELTVPPTLVAFAVTTVDTGKVISQEFKQAGSQVVLIRSQRGQDELPDFAALTLAYDRVHQLIQADRVLAAHTVKIGGLAEAVTKMSFGNRIGVDLMAAVKPDMLFAPDYGSLILELPAETELEQALGGIPYELVGRTTSRPVISWNDLELTVEEALEAWQAPLETVFPTCPGPIGGQPQAFTAYTRRNSRRPAVSVARPRVLIPVFPGTNCEYDTAKAFEQAGAVAQTLVIRNLTSAHIEESITALSREIAAAQIVMLPGGFSAGDEPDGSGKFIATMFRNPRVKEAVTELLQQRDGLMLGICNGFQALIKLGLVPYGEIRNLAENSPTLTFNKIGRHISCMVNTKVVSTLSPWLSCVEAGEVFTIPASHGEGRFYATAEEIEQLAKGGQIATQYVDFAGQPTYDVRFNPNGSFHAIEAITSPDGRVLGKMGHSERIGRHVAANIPGNKDQQLFYAGVRYFK</sequence>